<accession>A0A9X2XB81</accession>
<keyword evidence="2" id="KW-1185">Reference proteome</keyword>
<protein>
    <submittedName>
        <fullName evidence="1">Uncharacterized protein</fullName>
    </submittedName>
</protein>
<organism evidence="1 2">
    <name type="scientific">Chelativorans petroleitrophicus</name>
    <dbReference type="NCBI Taxonomy" id="2975484"/>
    <lineage>
        <taxon>Bacteria</taxon>
        <taxon>Pseudomonadati</taxon>
        <taxon>Pseudomonadota</taxon>
        <taxon>Alphaproteobacteria</taxon>
        <taxon>Hyphomicrobiales</taxon>
        <taxon>Phyllobacteriaceae</taxon>
        <taxon>Chelativorans</taxon>
    </lineage>
</organism>
<dbReference type="AlphaFoldDB" id="A0A9X2XB81"/>
<name>A0A9X2XB81_9HYPH</name>
<dbReference type="EMBL" id="JAODNV010000028">
    <property type="protein sequence ID" value="MCT8992188.1"/>
    <property type="molecule type" value="Genomic_DNA"/>
</dbReference>
<dbReference type="Proteomes" id="UP001149009">
    <property type="component" value="Unassembled WGS sequence"/>
</dbReference>
<comment type="caution">
    <text evidence="1">The sequence shown here is derived from an EMBL/GenBank/DDBJ whole genome shotgun (WGS) entry which is preliminary data.</text>
</comment>
<proteinExistence type="predicted"/>
<evidence type="ECO:0000313" key="2">
    <source>
        <dbReference type="Proteomes" id="UP001149009"/>
    </source>
</evidence>
<evidence type="ECO:0000313" key="1">
    <source>
        <dbReference type="EMBL" id="MCT8992188.1"/>
    </source>
</evidence>
<gene>
    <name evidence="1" type="ORF">NYR54_18160</name>
</gene>
<dbReference type="RefSeq" id="WP_261517140.1">
    <property type="nucleotide sequence ID" value="NZ_JAODNV010000028.1"/>
</dbReference>
<sequence>MTVVSIQLGIEDYKSADPRRTISAVRNFYAGVLLLGKQCLLDQAPDADPMEVLATSYLPEPNEAGGVTIVPKGYRTIDLGELRERFKQFDLEWPKGDIRGLQRLRNEFEHFHSTTQDTTIRQVIASCFPLVEGFCEILDRSPAQLLGAAWETMLEEERFFKAQKAACYATLAPLPWHDELSADVKLSCPHCGSALLYQSDASNDDPSSIEGKCRACDGDVAAEHFVQIVVEAIHGGDDFLAAKDGGEPIVNDCPDCGQPAYVQSGDIDVCYFCGERAASECARCGSPMSVNDVSVHSPRFCTYYKNSLRPRLAKARQGGSVFRSGLA</sequence>
<reference evidence="1" key="1">
    <citation type="submission" date="2022-08" db="EMBL/GenBank/DDBJ databases">
        <title>Chelativorans sichuanense sp. nov., a paraffin oil-degrading bacterium isolated from a mixture of oil-based drill cuttings and paddy soil.</title>
        <authorList>
            <person name="Yu J."/>
            <person name="Liu H."/>
            <person name="Chen Q."/>
        </authorList>
    </citation>
    <scope>NUCLEOTIDE SEQUENCE</scope>
    <source>
        <strain evidence="1">SCAU 2101</strain>
    </source>
</reference>